<dbReference type="GO" id="GO:0051287">
    <property type="term" value="F:NAD binding"/>
    <property type="evidence" value="ECO:0007669"/>
    <property type="project" value="InterPro"/>
</dbReference>
<dbReference type="SUPFAM" id="SSF51735">
    <property type="entry name" value="NAD(P)-binding Rossmann-fold domains"/>
    <property type="match status" value="1"/>
</dbReference>
<dbReference type="InterPro" id="IPR029753">
    <property type="entry name" value="D-isomer_DH_CS"/>
</dbReference>
<comment type="similarity">
    <text evidence="1 4">Belongs to the D-isomer specific 2-hydroxyacid dehydrogenase family.</text>
</comment>
<dbReference type="Pfam" id="PF00389">
    <property type="entry name" value="2-Hacid_dh"/>
    <property type="match status" value="1"/>
</dbReference>
<keyword evidence="3" id="KW-0520">NAD</keyword>
<gene>
    <name evidence="7" type="ORF">Aple_022200</name>
</gene>
<evidence type="ECO:0000256" key="1">
    <source>
        <dbReference type="ARBA" id="ARBA00005854"/>
    </source>
</evidence>
<dbReference type="EMBL" id="BLAF01000011">
    <property type="protein sequence ID" value="GES19324.1"/>
    <property type="molecule type" value="Genomic_DNA"/>
</dbReference>
<feature type="domain" description="D-isomer specific 2-hydroxyacid dehydrogenase NAD-binding" evidence="6">
    <location>
        <begin position="109"/>
        <end position="286"/>
    </location>
</feature>
<dbReference type="PANTHER" id="PTHR42789">
    <property type="entry name" value="D-ISOMER SPECIFIC 2-HYDROXYACID DEHYDROGENASE FAMILY PROTEIN (AFU_ORTHOLOGUE AFUA_6G10090)"/>
    <property type="match status" value="1"/>
</dbReference>
<accession>A0A5M3XDJ2</accession>
<evidence type="ECO:0000256" key="4">
    <source>
        <dbReference type="RuleBase" id="RU003719"/>
    </source>
</evidence>
<comment type="caution">
    <text evidence="7">The sequence shown here is derived from an EMBL/GenBank/DDBJ whole genome shotgun (WGS) entry which is preliminary data.</text>
</comment>
<dbReference type="PROSITE" id="PS00671">
    <property type="entry name" value="D_2_HYDROXYACID_DH_3"/>
    <property type="match status" value="1"/>
</dbReference>
<name>A0A5M3XDJ2_9ACTN</name>
<evidence type="ECO:0000259" key="5">
    <source>
        <dbReference type="Pfam" id="PF00389"/>
    </source>
</evidence>
<organism evidence="7 8">
    <name type="scientific">Acrocarpospora pleiomorpha</name>
    <dbReference type="NCBI Taxonomy" id="90975"/>
    <lineage>
        <taxon>Bacteria</taxon>
        <taxon>Bacillati</taxon>
        <taxon>Actinomycetota</taxon>
        <taxon>Actinomycetes</taxon>
        <taxon>Streptosporangiales</taxon>
        <taxon>Streptosporangiaceae</taxon>
        <taxon>Acrocarpospora</taxon>
    </lineage>
</organism>
<dbReference type="InterPro" id="IPR043322">
    <property type="entry name" value="CtBP"/>
</dbReference>
<dbReference type="PANTHER" id="PTHR42789:SF1">
    <property type="entry name" value="D-ISOMER SPECIFIC 2-HYDROXYACID DEHYDROGENASE FAMILY PROTEIN (AFU_ORTHOLOGUE AFUA_6G10090)"/>
    <property type="match status" value="1"/>
</dbReference>
<feature type="domain" description="D-isomer specific 2-hydroxyacid dehydrogenase catalytic" evidence="5">
    <location>
        <begin position="14"/>
        <end position="318"/>
    </location>
</feature>
<keyword evidence="8" id="KW-1185">Reference proteome</keyword>
<dbReference type="InterPro" id="IPR036291">
    <property type="entry name" value="NAD(P)-bd_dom_sf"/>
</dbReference>
<dbReference type="FunFam" id="3.40.50.720:FF:000203">
    <property type="entry name" value="D-3-phosphoglycerate dehydrogenase (SerA)"/>
    <property type="match status" value="1"/>
</dbReference>
<proteinExistence type="inferred from homology"/>
<dbReference type="Proteomes" id="UP000377595">
    <property type="component" value="Unassembled WGS sequence"/>
</dbReference>
<evidence type="ECO:0000259" key="6">
    <source>
        <dbReference type="Pfam" id="PF02826"/>
    </source>
</evidence>
<sequence>MNGLVIRTDGLLTVEPEDVQVLLDADLQYREVTCLTEDELIEHCGAAHGLLVLREPITDRVLAALPDCKVVARFGVGVDTVDLDAATRRGVRVVNVPDANAPEVAAHAIAMIMALVRRLPHFDRAVRSGVWSYLQSGRGMRRLDRLVLGVVGFGRTGRRVADSARALGFSVIVHDPYAAPGALAQAGHTAVSFNELTTAADVISLHLPLTPETENLVSAHVIEEMKTGAIVVNVSRGRLVDESALSAALASGHLSGAGLDTLAAEPVEPGSPLLALDNVILTPHAGHYSTESYRETVHRAFADVARVLRGEAPRNPLN</sequence>
<reference evidence="7 8" key="1">
    <citation type="submission" date="2019-10" db="EMBL/GenBank/DDBJ databases">
        <title>Whole genome shotgun sequence of Acrocarpospora pleiomorpha NBRC 16267.</title>
        <authorList>
            <person name="Ichikawa N."/>
            <person name="Kimura A."/>
            <person name="Kitahashi Y."/>
            <person name="Komaki H."/>
            <person name="Oguchi A."/>
        </authorList>
    </citation>
    <scope>NUCLEOTIDE SEQUENCE [LARGE SCALE GENOMIC DNA]</scope>
    <source>
        <strain evidence="7 8">NBRC 16267</strain>
    </source>
</reference>
<dbReference type="InterPro" id="IPR006140">
    <property type="entry name" value="D-isomer_DH_NAD-bd"/>
</dbReference>
<dbReference type="SUPFAM" id="SSF52283">
    <property type="entry name" value="Formate/glycerate dehydrogenase catalytic domain-like"/>
    <property type="match status" value="1"/>
</dbReference>
<dbReference type="OrthoDB" id="117809at2"/>
<dbReference type="CDD" id="cd05299">
    <property type="entry name" value="CtBP_dh"/>
    <property type="match status" value="1"/>
</dbReference>
<dbReference type="Gene3D" id="3.40.50.720">
    <property type="entry name" value="NAD(P)-binding Rossmann-like Domain"/>
    <property type="match status" value="2"/>
</dbReference>
<evidence type="ECO:0000256" key="3">
    <source>
        <dbReference type="ARBA" id="ARBA00023027"/>
    </source>
</evidence>
<keyword evidence="2 4" id="KW-0560">Oxidoreductase</keyword>
<dbReference type="Pfam" id="PF02826">
    <property type="entry name" value="2-Hacid_dh_C"/>
    <property type="match status" value="1"/>
</dbReference>
<evidence type="ECO:0000313" key="8">
    <source>
        <dbReference type="Proteomes" id="UP000377595"/>
    </source>
</evidence>
<evidence type="ECO:0000313" key="7">
    <source>
        <dbReference type="EMBL" id="GES19324.1"/>
    </source>
</evidence>
<dbReference type="RefSeq" id="WP_155344424.1">
    <property type="nucleotide sequence ID" value="NZ_BAAAHM010000007.1"/>
</dbReference>
<dbReference type="AlphaFoldDB" id="A0A5M3XDJ2"/>
<evidence type="ECO:0000256" key="2">
    <source>
        <dbReference type="ARBA" id="ARBA00023002"/>
    </source>
</evidence>
<dbReference type="GO" id="GO:0003714">
    <property type="term" value="F:transcription corepressor activity"/>
    <property type="evidence" value="ECO:0007669"/>
    <property type="project" value="InterPro"/>
</dbReference>
<dbReference type="InterPro" id="IPR050857">
    <property type="entry name" value="D-2-hydroxyacid_DH"/>
</dbReference>
<protein>
    <submittedName>
        <fullName evidence="7">Dehydrogenase</fullName>
    </submittedName>
</protein>
<dbReference type="InterPro" id="IPR006139">
    <property type="entry name" value="D-isomer_2_OHA_DH_cat_dom"/>
</dbReference>
<dbReference type="GO" id="GO:0016616">
    <property type="term" value="F:oxidoreductase activity, acting on the CH-OH group of donors, NAD or NADP as acceptor"/>
    <property type="evidence" value="ECO:0007669"/>
    <property type="project" value="InterPro"/>
</dbReference>